<feature type="region of interest" description="Disordered" evidence="1">
    <location>
        <begin position="27"/>
        <end position="93"/>
    </location>
</feature>
<organism evidence="3 4">
    <name type="scientific">Streptomyces purpureus</name>
    <dbReference type="NCBI Taxonomy" id="1951"/>
    <lineage>
        <taxon>Bacteria</taxon>
        <taxon>Bacillati</taxon>
        <taxon>Actinomycetota</taxon>
        <taxon>Actinomycetes</taxon>
        <taxon>Kitasatosporales</taxon>
        <taxon>Streptomycetaceae</taxon>
        <taxon>Streptomyces</taxon>
    </lineage>
</organism>
<feature type="compositionally biased region" description="Low complexity" evidence="1">
    <location>
        <begin position="57"/>
        <end position="83"/>
    </location>
</feature>
<evidence type="ECO:0000256" key="1">
    <source>
        <dbReference type="SAM" id="MobiDB-lite"/>
    </source>
</evidence>
<evidence type="ECO:0000256" key="2">
    <source>
        <dbReference type="SAM" id="SignalP"/>
    </source>
</evidence>
<feature type="signal peptide" evidence="2">
    <location>
        <begin position="1"/>
        <end position="30"/>
    </location>
</feature>
<reference evidence="3" key="1">
    <citation type="journal article" date="2014" name="Int. J. Syst. Evol. Microbiol.">
        <title>Complete genome sequence of Corynebacterium casei LMG S-19264T (=DSM 44701T), isolated from a smear-ripened cheese.</title>
        <authorList>
            <consortium name="US DOE Joint Genome Institute (JGI-PGF)"/>
            <person name="Walter F."/>
            <person name="Albersmeier A."/>
            <person name="Kalinowski J."/>
            <person name="Ruckert C."/>
        </authorList>
    </citation>
    <scope>NUCLEOTIDE SEQUENCE</scope>
    <source>
        <strain evidence="3">JCM 3172</strain>
    </source>
</reference>
<feature type="chain" id="PRO_5037113810" description="Secreted protein" evidence="2">
    <location>
        <begin position="31"/>
        <end position="195"/>
    </location>
</feature>
<dbReference type="EMBL" id="BMQQ01000003">
    <property type="protein sequence ID" value="GGT21802.1"/>
    <property type="molecule type" value="Genomic_DNA"/>
</dbReference>
<dbReference type="PROSITE" id="PS51257">
    <property type="entry name" value="PROKAR_LIPOPROTEIN"/>
    <property type="match status" value="1"/>
</dbReference>
<evidence type="ECO:0000313" key="4">
    <source>
        <dbReference type="Proteomes" id="UP000619486"/>
    </source>
</evidence>
<comment type="caution">
    <text evidence="3">The sequence shown here is derived from an EMBL/GenBank/DDBJ whole genome shotgun (WGS) entry which is preliminary data.</text>
</comment>
<reference evidence="3" key="2">
    <citation type="submission" date="2020-09" db="EMBL/GenBank/DDBJ databases">
        <authorList>
            <person name="Sun Q."/>
            <person name="Ohkuma M."/>
        </authorList>
    </citation>
    <scope>NUCLEOTIDE SEQUENCE</scope>
    <source>
        <strain evidence="3">JCM 3172</strain>
    </source>
</reference>
<proteinExistence type="predicted"/>
<dbReference type="RefSeq" id="WP_189200418.1">
    <property type="nucleotide sequence ID" value="NZ_BMQQ01000003.1"/>
</dbReference>
<gene>
    <name evidence="3" type="ORF">GCM10014713_13510</name>
</gene>
<protein>
    <recommendedName>
        <fullName evidence="5">Secreted protein</fullName>
    </recommendedName>
</protein>
<dbReference type="AlphaFoldDB" id="A0A918GY24"/>
<keyword evidence="2" id="KW-0732">Signal</keyword>
<evidence type="ECO:0008006" key="5">
    <source>
        <dbReference type="Google" id="ProtNLM"/>
    </source>
</evidence>
<accession>A0A918GY24</accession>
<name>A0A918GY24_9ACTN</name>
<sequence length="195" mass="19104">MNVRTIRMIGLGAAVVIAACVPLAASAGQAGNPPGGAPDADSRPGSSQDPGLLGMIGAPRPGASAPAAGASEGPAAAAARSSRCGPELTSPDGIEAQTCVMTGSGDTWGRTYFRNATGEALTAVLTLMGPGGRTVQTQCAVAAGDEPGVCETPRERSQGRPEAYTAVAEFAGAGEGAETPLLLRVGSNGVDAEVS</sequence>
<evidence type="ECO:0000313" key="3">
    <source>
        <dbReference type="EMBL" id="GGT21802.1"/>
    </source>
</evidence>
<dbReference type="Proteomes" id="UP000619486">
    <property type="component" value="Unassembled WGS sequence"/>
</dbReference>
<keyword evidence="4" id="KW-1185">Reference proteome</keyword>